<accession>Q6K3C1</accession>
<proteinExistence type="predicted"/>
<evidence type="ECO:0000313" key="1">
    <source>
        <dbReference type="EMBL" id="BAD22419.1"/>
    </source>
</evidence>
<protein>
    <submittedName>
        <fullName evidence="1">Uncharacterized protein</fullName>
    </submittedName>
</protein>
<dbReference type="AlphaFoldDB" id="Q6K3C1"/>
<dbReference type="EMBL" id="AP005694">
    <property type="protein sequence ID" value="BAD22419.1"/>
    <property type="molecule type" value="Genomic_DNA"/>
</dbReference>
<name>Q6K3C1_ORYSJ</name>
<reference evidence="2" key="1">
    <citation type="journal article" date="2005" name="Nature">
        <title>The map-based sequence of the rice genome.</title>
        <authorList>
            <consortium name="International rice genome sequencing project (IRGSP)"/>
            <person name="Matsumoto T."/>
            <person name="Wu J."/>
            <person name="Kanamori H."/>
            <person name="Katayose Y."/>
            <person name="Fujisawa M."/>
            <person name="Namiki N."/>
            <person name="Mizuno H."/>
            <person name="Yamamoto K."/>
            <person name="Antonio B.A."/>
            <person name="Baba T."/>
            <person name="Sakata K."/>
            <person name="Nagamura Y."/>
            <person name="Aoki H."/>
            <person name="Arikawa K."/>
            <person name="Arita K."/>
            <person name="Bito T."/>
            <person name="Chiden Y."/>
            <person name="Fujitsuka N."/>
            <person name="Fukunaka R."/>
            <person name="Hamada M."/>
            <person name="Harada C."/>
            <person name="Hayashi A."/>
            <person name="Hijishita S."/>
            <person name="Honda M."/>
            <person name="Hosokawa S."/>
            <person name="Ichikawa Y."/>
            <person name="Idonuma A."/>
            <person name="Iijima M."/>
            <person name="Ikeda M."/>
            <person name="Ikeno M."/>
            <person name="Ito K."/>
            <person name="Ito S."/>
            <person name="Ito T."/>
            <person name="Ito Y."/>
            <person name="Ito Y."/>
            <person name="Iwabuchi A."/>
            <person name="Kamiya K."/>
            <person name="Karasawa W."/>
            <person name="Kurita K."/>
            <person name="Katagiri S."/>
            <person name="Kikuta A."/>
            <person name="Kobayashi H."/>
            <person name="Kobayashi N."/>
            <person name="Machita K."/>
            <person name="Maehara T."/>
            <person name="Masukawa M."/>
            <person name="Mizubayashi T."/>
            <person name="Mukai Y."/>
            <person name="Nagasaki H."/>
            <person name="Nagata Y."/>
            <person name="Naito S."/>
            <person name="Nakashima M."/>
            <person name="Nakama Y."/>
            <person name="Nakamichi Y."/>
            <person name="Nakamura M."/>
            <person name="Meguro A."/>
            <person name="Negishi M."/>
            <person name="Ohta I."/>
            <person name="Ohta T."/>
            <person name="Okamoto M."/>
            <person name="Ono N."/>
            <person name="Saji S."/>
            <person name="Sakaguchi M."/>
            <person name="Sakai K."/>
            <person name="Shibata M."/>
            <person name="Shimokawa T."/>
            <person name="Song J."/>
            <person name="Takazaki Y."/>
            <person name="Terasawa K."/>
            <person name="Tsugane M."/>
            <person name="Tsuji K."/>
            <person name="Ueda S."/>
            <person name="Waki K."/>
            <person name="Yamagata H."/>
            <person name="Yamamoto M."/>
            <person name="Yamamoto S."/>
            <person name="Yamane H."/>
            <person name="Yoshiki S."/>
            <person name="Yoshihara R."/>
            <person name="Yukawa K."/>
            <person name="Zhong H."/>
            <person name="Yano M."/>
            <person name="Yuan Q."/>
            <person name="Ouyang S."/>
            <person name="Liu J."/>
            <person name="Jones K.M."/>
            <person name="Gansberger K."/>
            <person name="Moffat K."/>
            <person name="Hill J."/>
            <person name="Bera J."/>
            <person name="Fadrosh D."/>
            <person name="Jin S."/>
            <person name="Johri S."/>
            <person name="Kim M."/>
            <person name="Overton L."/>
            <person name="Reardon M."/>
            <person name="Tsitrin T."/>
            <person name="Vuong H."/>
            <person name="Weaver B."/>
            <person name="Ciecko A."/>
            <person name="Tallon L."/>
            <person name="Jackson J."/>
            <person name="Pai G."/>
            <person name="Aken S.V."/>
            <person name="Utterback T."/>
            <person name="Reidmuller S."/>
            <person name="Feldblyum T."/>
            <person name="Hsiao J."/>
            <person name="Zismann V."/>
            <person name="Iobst S."/>
            <person name="de Vazeille A.R."/>
            <person name="Buell C.R."/>
            <person name="Ying K."/>
            <person name="Li Y."/>
            <person name="Lu T."/>
            <person name="Huang Y."/>
            <person name="Zhao Q."/>
            <person name="Feng Q."/>
            <person name="Zhang L."/>
            <person name="Zhu J."/>
            <person name="Weng Q."/>
            <person name="Mu J."/>
            <person name="Lu Y."/>
            <person name="Fan D."/>
            <person name="Liu Y."/>
            <person name="Guan J."/>
            <person name="Zhang Y."/>
            <person name="Yu S."/>
            <person name="Liu X."/>
            <person name="Zhang Y."/>
            <person name="Hong G."/>
            <person name="Han B."/>
            <person name="Choisne N."/>
            <person name="Demange N."/>
            <person name="Orjeda G."/>
            <person name="Samain S."/>
            <person name="Cattolico L."/>
            <person name="Pelletier E."/>
            <person name="Couloux A."/>
            <person name="Segurens B."/>
            <person name="Wincker P."/>
            <person name="D'Hont A."/>
            <person name="Scarpelli C."/>
            <person name="Weissenbach J."/>
            <person name="Salanoubat M."/>
            <person name="Quetier F."/>
            <person name="Yu Y."/>
            <person name="Kim H.R."/>
            <person name="Rambo T."/>
            <person name="Currie J."/>
            <person name="Collura K."/>
            <person name="Luo M."/>
            <person name="Yang T."/>
            <person name="Ammiraju J.S.S."/>
            <person name="Engler F."/>
            <person name="Soderlund C."/>
            <person name="Wing R.A."/>
            <person name="Palmer L.E."/>
            <person name="de la Bastide M."/>
            <person name="Spiegel L."/>
            <person name="Nascimento L."/>
            <person name="Zutavern T."/>
            <person name="O'Shaughnessy A."/>
            <person name="Dike S."/>
            <person name="Dedhia N."/>
            <person name="Preston R."/>
            <person name="Balija V."/>
            <person name="McCombie W.R."/>
            <person name="Chow T."/>
            <person name="Chen H."/>
            <person name="Chung M."/>
            <person name="Chen C."/>
            <person name="Shaw J."/>
            <person name="Wu H."/>
            <person name="Hsiao K."/>
            <person name="Chao Y."/>
            <person name="Chu M."/>
            <person name="Cheng C."/>
            <person name="Hour A."/>
            <person name="Lee P."/>
            <person name="Lin S."/>
            <person name="Lin Y."/>
            <person name="Liou J."/>
            <person name="Liu S."/>
            <person name="Hsing Y."/>
            <person name="Raghuvanshi S."/>
            <person name="Mohanty A."/>
            <person name="Bharti A.K."/>
            <person name="Gaur A."/>
            <person name="Gupta V."/>
            <person name="Kumar D."/>
            <person name="Ravi V."/>
            <person name="Vij S."/>
            <person name="Kapur A."/>
            <person name="Khurana P."/>
            <person name="Khurana P."/>
            <person name="Khurana J.P."/>
            <person name="Tyagi A.K."/>
            <person name="Gaikwad K."/>
            <person name="Singh A."/>
            <person name="Dalal V."/>
            <person name="Srivastava S."/>
            <person name="Dixit A."/>
            <person name="Pal A.K."/>
            <person name="Ghazi I.A."/>
            <person name="Yadav M."/>
            <person name="Pandit A."/>
            <person name="Bhargava A."/>
            <person name="Sureshbabu K."/>
            <person name="Batra K."/>
            <person name="Sharma T.R."/>
            <person name="Mohapatra T."/>
            <person name="Singh N.K."/>
            <person name="Messing J."/>
            <person name="Nelson A.B."/>
            <person name="Fuks G."/>
            <person name="Kavchok S."/>
            <person name="Keizer G."/>
            <person name="Linton E."/>
            <person name="Llaca V."/>
            <person name="Song R."/>
            <person name="Tanyolac B."/>
            <person name="Young S."/>
            <person name="Ho-Il K."/>
            <person name="Hahn J.H."/>
            <person name="Sangsakoo G."/>
            <person name="Vanavichit A."/>
            <person name="de Mattos Luiz.A.T."/>
            <person name="Zimmer P.D."/>
            <person name="Malone G."/>
            <person name="Dellagostin O."/>
            <person name="de Oliveira A.C."/>
            <person name="Bevan M."/>
            <person name="Bancroft I."/>
            <person name="Minx P."/>
            <person name="Cordum H."/>
            <person name="Wilson R."/>
            <person name="Cheng Z."/>
            <person name="Jin W."/>
            <person name="Jiang J."/>
            <person name="Leong S.A."/>
            <person name="Iwama H."/>
            <person name="Gojobori T."/>
            <person name="Itoh T."/>
            <person name="Niimura Y."/>
            <person name="Fujii Y."/>
            <person name="Habara T."/>
            <person name="Sakai H."/>
            <person name="Sato Y."/>
            <person name="Wilson G."/>
            <person name="Kumar K."/>
            <person name="McCouch S."/>
            <person name="Juretic N."/>
            <person name="Hoen D."/>
            <person name="Wright S."/>
            <person name="Bruskiewich R."/>
            <person name="Bureau T."/>
            <person name="Miyao A."/>
            <person name="Hirochika H."/>
            <person name="Nishikawa T."/>
            <person name="Kadowaki K."/>
            <person name="Sugiura M."/>
            <person name="Burr B."/>
            <person name="Sasaki T."/>
        </authorList>
    </citation>
    <scope>NUCLEOTIDE SEQUENCE [LARGE SCALE GENOMIC DNA]</scope>
    <source>
        <strain evidence="2">cv. Nipponbare</strain>
    </source>
</reference>
<evidence type="ECO:0000313" key="2">
    <source>
        <dbReference type="Proteomes" id="UP000000763"/>
    </source>
</evidence>
<dbReference type="Proteomes" id="UP000000763">
    <property type="component" value="Chromosome 2"/>
</dbReference>
<sequence length="133" mass="15406">MRSIGRGYIPPSYHLGDGTRSIWRSCWTPSYPSELVKIAEEIKERHYTDVGLTKMSKYAQKSNRVRVQVKVEAVEIYNQEEKFRRRSFIPEVSMDEAPRSIDTTEMAREELGKLGFSGSRRNQGFVRKGGERC</sequence>
<organism evidence="1 2">
    <name type="scientific">Oryza sativa subsp. japonica</name>
    <name type="common">Rice</name>
    <dbReference type="NCBI Taxonomy" id="39947"/>
    <lineage>
        <taxon>Eukaryota</taxon>
        <taxon>Viridiplantae</taxon>
        <taxon>Streptophyta</taxon>
        <taxon>Embryophyta</taxon>
        <taxon>Tracheophyta</taxon>
        <taxon>Spermatophyta</taxon>
        <taxon>Magnoliopsida</taxon>
        <taxon>Liliopsida</taxon>
        <taxon>Poales</taxon>
        <taxon>Poaceae</taxon>
        <taxon>BOP clade</taxon>
        <taxon>Oryzoideae</taxon>
        <taxon>Oryzeae</taxon>
        <taxon>Oryzinae</taxon>
        <taxon>Oryza</taxon>
        <taxon>Oryza sativa</taxon>
    </lineage>
</organism>
<gene>
    <name evidence="1" type="primary">OSJNBa0063E14.29</name>
</gene>
<reference evidence="2" key="2">
    <citation type="journal article" date="2008" name="Nucleic Acids Res.">
        <title>The rice annotation project database (RAP-DB): 2008 update.</title>
        <authorList>
            <consortium name="The rice annotation project (RAP)"/>
        </authorList>
    </citation>
    <scope>GENOME REANNOTATION</scope>
    <source>
        <strain evidence="2">cv. Nipponbare</strain>
    </source>
</reference>